<keyword evidence="3" id="KW-1185">Reference proteome</keyword>
<accession>A0A8S1LKR6</accession>
<comment type="caution">
    <text evidence="2">The sequence shown here is derived from an EMBL/GenBank/DDBJ whole genome shotgun (WGS) entry which is preliminary data.</text>
</comment>
<sequence>MQLTNSIHSIQEIEYLENQVYPKLHTALVQLIDHVVKTEEVRKHQERLKKIKIFDRIEQKRVEKQRLKNELGSAYESSSEGSVENDDFQALSQQQIQNNDEQIFPLNNEIQGQTIISIDDLSPQEMKKEINLALNQIQEDQEDEEALDKQELQNLKQQMKQQREALEFNPLIYLSNLLRELEK</sequence>
<feature type="coiled-coil region" evidence="1">
    <location>
        <begin position="127"/>
        <end position="169"/>
    </location>
</feature>
<evidence type="ECO:0000313" key="2">
    <source>
        <dbReference type="EMBL" id="CAD8068778.1"/>
    </source>
</evidence>
<keyword evidence="1" id="KW-0175">Coiled coil</keyword>
<dbReference type="EMBL" id="CAJJDN010000024">
    <property type="protein sequence ID" value="CAD8068778.1"/>
    <property type="molecule type" value="Genomic_DNA"/>
</dbReference>
<dbReference type="AlphaFoldDB" id="A0A8S1LKR6"/>
<protein>
    <submittedName>
        <fullName evidence="2">Uncharacterized protein</fullName>
    </submittedName>
</protein>
<reference evidence="2" key="1">
    <citation type="submission" date="2021-01" db="EMBL/GenBank/DDBJ databases">
        <authorList>
            <consortium name="Genoscope - CEA"/>
            <person name="William W."/>
        </authorList>
    </citation>
    <scope>NUCLEOTIDE SEQUENCE</scope>
</reference>
<gene>
    <name evidence="2" type="ORF">PSON_ATCC_30995.1.T0240350</name>
</gene>
<name>A0A8S1LKR6_9CILI</name>
<evidence type="ECO:0000256" key="1">
    <source>
        <dbReference type="SAM" id="Coils"/>
    </source>
</evidence>
<proteinExistence type="predicted"/>
<organism evidence="2 3">
    <name type="scientific">Paramecium sonneborni</name>
    <dbReference type="NCBI Taxonomy" id="65129"/>
    <lineage>
        <taxon>Eukaryota</taxon>
        <taxon>Sar</taxon>
        <taxon>Alveolata</taxon>
        <taxon>Ciliophora</taxon>
        <taxon>Intramacronucleata</taxon>
        <taxon>Oligohymenophorea</taxon>
        <taxon>Peniculida</taxon>
        <taxon>Parameciidae</taxon>
        <taxon>Paramecium</taxon>
    </lineage>
</organism>
<dbReference type="OrthoDB" id="313333at2759"/>
<evidence type="ECO:0000313" key="3">
    <source>
        <dbReference type="Proteomes" id="UP000692954"/>
    </source>
</evidence>
<dbReference type="Proteomes" id="UP000692954">
    <property type="component" value="Unassembled WGS sequence"/>
</dbReference>